<comment type="caution">
    <text evidence="1">The sequence shown here is derived from an EMBL/GenBank/DDBJ whole genome shotgun (WGS) entry which is preliminary data.</text>
</comment>
<name>A0A168NRH3_9BACL</name>
<protein>
    <submittedName>
        <fullName evidence="1">Uncharacterized protein</fullName>
    </submittedName>
</protein>
<organism evidence="1 2">
    <name type="scientific">Paenibacillus glacialis</name>
    <dbReference type="NCBI Taxonomy" id="494026"/>
    <lineage>
        <taxon>Bacteria</taxon>
        <taxon>Bacillati</taxon>
        <taxon>Bacillota</taxon>
        <taxon>Bacilli</taxon>
        <taxon>Bacillales</taxon>
        <taxon>Paenibacillaceae</taxon>
        <taxon>Paenibacillus</taxon>
    </lineage>
</organism>
<keyword evidence="2" id="KW-1185">Reference proteome</keyword>
<accession>A0A168NRH3</accession>
<evidence type="ECO:0000313" key="2">
    <source>
        <dbReference type="Proteomes" id="UP000076967"/>
    </source>
</evidence>
<dbReference type="OrthoDB" id="1919832at2"/>
<proteinExistence type="predicted"/>
<dbReference type="NCBIfam" id="NF047561">
    <property type="entry name" value="orf58_phage_fam"/>
    <property type="match status" value="1"/>
</dbReference>
<dbReference type="AlphaFoldDB" id="A0A168NRH3"/>
<sequence>MANFGRVAEMIVANRKFSMDDFAMEATIPFDNDILPNESEIKIWNLSDKTLNNIKCDALLQLNGGYRGDVGLMLQGYISKVQTQWEGVDKVTSIFVLDSEDKNYAKKEVNETAFAKNTSASYIIKQMAAIINLPIAQMDLNVDYQYKEGYTAKGIVIEILAKVAKDCGTSAFINKGKLYVRSLRRVGDKVFRLSKGTGLIGKPERFEEGGFKGYNLKSQLQHRITTASVVDLVSPQFEGRLYVRSGKHHISRTGDFTTEMEAIM</sequence>
<gene>
    <name evidence="1" type="ORF">PGLA_01285</name>
</gene>
<evidence type="ECO:0000313" key="1">
    <source>
        <dbReference type="EMBL" id="OAB46058.1"/>
    </source>
</evidence>
<dbReference type="EMBL" id="LVJH01000002">
    <property type="protein sequence ID" value="OAB46058.1"/>
    <property type="molecule type" value="Genomic_DNA"/>
</dbReference>
<dbReference type="STRING" id="494026.PGLA_01285"/>
<dbReference type="Proteomes" id="UP000076967">
    <property type="component" value="Unassembled WGS sequence"/>
</dbReference>
<dbReference type="Pfam" id="PF22759">
    <property type="entry name" value="E217_GP41"/>
    <property type="match status" value="1"/>
</dbReference>
<dbReference type="InterPro" id="IPR054496">
    <property type="entry name" value="E217_GP41"/>
</dbReference>
<reference evidence="1 2" key="1">
    <citation type="submission" date="2016-03" db="EMBL/GenBank/DDBJ databases">
        <title>Draft genome sequence of Paenibacillus glacialis DSM 22343.</title>
        <authorList>
            <person name="Shin S.-K."/>
            <person name="Yi H."/>
        </authorList>
    </citation>
    <scope>NUCLEOTIDE SEQUENCE [LARGE SCALE GENOMIC DNA]</scope>
    <source>
        <strain evidence="1 2">DSM 22343</strain>
    </source>
</reference>
<dbReference type="RefSeq" id="WP_068527549.1">
    <property type="nucleotide sequence ID" value="NZ_LVJH01000002.1"/>
</dbReference>